<dbReference type="Proteomes" id="UP001168821">
    <property type="component" value="Unassembled WGS sequence"/>
</dbReference>
<protein>
    <submittedName>
        <fullName evidence="1">Uncharacterized protein</fullName>
    </submittedName>
</protein>
<evidence type="ECO:0000313" key="1">
    <source>
        <dbReference type="EMBL" id="KAJ3634474.1"/>
    </source>
</evidence>
<proteinExistence type="predicted"/>
<accession>A0AA38M048</accession>
<keyword evidence="2" id="KW-1185">Reference proteome</keyword>
<comment type="caution">
    <text evidence="1">The sequence shown here is derived from an EMBL/GenBank/DDBJ whole genome shotgun (WGS) entry which is preliminary data.</text>
</comment>
<sequence>MLNEVFNKKEIVNTKFINLLRDYSSTIDSSNGKRDLGLDIVSTGYQKGYSFGSDSLVQRAHLDASQNIYDSYYSVVAPDGVKVKTDLAVLLTNLSLGEIASNNADKILAALNKTNNTNITSGDVSISNITETGATITANSESGYKGLVDVAFTINPDLEPKPLSDFLADNTDLGEIADKSSGTILEAVVANNNEIDTSELTVLNATDTGATIKAKDGSTVYTGQVSVVYTLKIEQIDLNSIITTRELDELDDENTATILAAINSKNAGINLQDSDVTITPNGTHDGATIAAKSSKYTGQVDVTYKIKEVDEPTSLTDIIDPNDLGEIGTMVEGESPTAEELTSILEDKFSLVNGEFEIDGTPTETQATVKAVDGSTVYKDSVTITYKITHEAAPIDISTLIKTRELGPIDNTEDQTIINAINAANVDNGTSFTSSDLEITVKDTNDGATVNGIGDYTGTVEVSFEFEPEDTRTDLSAAIVTKNLTDPLNDNEDATILAAVSAANSGLSLTNTDVEITDKTETSATIKAKDSSEIYKGSASITFTIAATLPNLDSVIGTKDLGTIVDTNDATILAAIKEKNDGLDLTDKVTISVNEGNDGATITPIADSQEYSGSADVKFSVTPQTQDLANVFNKTKIGTIDDKEPATILAAANEANGQDVSIDDVQIDVTSDTETIITPVVDSEKYTGSATVTFALKDTRLELESTFTNRTLIDLENTSDETIIAAINAANADVETPLTTSDVAITLDEENSTASLDASSSTNYKGTMQVTYTLKDTTVPLNTVITGTTVDNIESSTLIPTVDEVSTALLAQYHELNSDEIEIAPQEDSITVTPKAESEIYSGEAITLTPSYVAYDIANIDAVIDPMETFDDATILEELIAKNSQIDLLPKYLTSENVTVTDNEDGTATITVTNGAELRITGTINVTYKTVEEKNYFNFLAEATGQMFNYSDYTMVVVITNKD</sequence>
<dbReference type="AlphaFoldDB" id="A0AA38M048"/>
<name>A0AA38M048_9CUCU</name>
<dbReference type="EMBL" id="JALNTZ010000464">
    <property type="protein sequence ID" value="KAJ3634474.1"/>
    <property type="molecule type" value="Genomic_DNA"/>
</dbReference>
<gene>
    <name evidence="1" type="ORF">Zmor_016455</name>
</gene>
<organism evidence="1 2">
    <name type="scientific">Zophobas morio</name>
    <dbReference type="NCBI Taxonomy" id="2755281"/>
    <lineage>
        <taxon>Eukaryota</taxon>
        <taxon>Metazoa</taxon>
        <taxon>Ecdysozoa</taxon>
        <taxon>Arthropoda</taxon>
        <taxon>Hexapoda</taxon>
        <taxon>Insecta</taxon>
        <taxon>Pterygota</taxon>
        <taxon>Neoptera</taxon>
        <taxon>Endopterygota</taxon>
        <taxon>Coleoptera</taxon>
        <taxon>Polyphaga</taxon>
        <taxon>Cucujiformia</taxon>
        <taxon>Tenebrionidae</taxon>
        <taxon>Zophobas</taxon>
    </lineage>
</organism>
<reference evidence="1" key="1">
    <citation type="journal article" date="2023" name="G3 (Bethesda)">
        <title>Whole genome assemblies of Zophobas morio and Tenebrio molitor.</title>
        <authorList>
            <person name="Kaur S."/>
            <person name="Stinson S.A."/>
            <person name="diCenzo G.C."/>
        </authorList>
    </citation>
    <scope>NUCLEOTIDE SEQUENCE</scope>
    <source>
        <strain evidence="1">QUZm001</strain>
    </source>
</reference>
<evidence type="ECO:0000313" key="2">
    <source>
        <dbReference type="Proteomes" id="UP001168821"/>
    </source>
</evidence>